<dbReference type="Proteomes" id="UP000012174">
    <property type="component" value="Unassembled WGS sequence"/>
</dbReference>
<evidence type="ECO:0000313" key="3">
    <source>
        <dbReference type="Proteomes" id="UP000012174"/>
    </source>
</evidence>
<dbReference type="eggNOG" id="ENOG502RKIJ">
    <property type="taxonomic scope" value="Eukaryota"/>
</dbReference>
<feature type="compositionally biased region" description="Basic and acidic residues" evidence="1">
    <location>
        <begin position="617"/>
        <end position="628"/>
    </location>
</feature>
<dbReference type="AlphaFoldDB" id="M7T9I2"/>
<dbReference type="OrthoDB" id="4638065at2759"/>
<proteinExistence type="predicted"/>
<name>M7T9I2_EUTLA</name>
<gene>
    <name evidence="2" type="ORF">UCREL1_9745</name>
</gene>
<evidence type="ECO:0000256" key="1">
    <source>
        <dbReference type="SAM" id="MobiDB-lite"/>
    </source>
</evidence>
<dbReference type="Gene3D" id="3.60.130.30">
    <property type="match status" value="1"/>
</dbReference>
<keyword evidence="3" id="KW-1185">Reference proteome</keyword>
<dbReference type="HOGENOM" id="CLU_030580_0_0_1"/>
<feature type="region of interest" description="Disordered" evidence="1">
    <location>
        <begin position="586"/>
        <end position="637"/>
    </location>
</feature>
<sequence>MPYLKADAPLNTPEAETLESLLGKKNYHNTRLKRIKTIQDLTDAERNRSGLVTIGKRCITIPGDPFGVYPSWAGNVAHPEDERMLDILPPIFETLIQGEIIQSDQLNAIEHLLSRVPTTGVNQLAAEISNGNEYDVVKYTAEESVVDFKMGSLSVRLMNAKDIDMRAPSPYNHTLRARMSVSGANDVFNELHMSTSLQQYAMTCILRDGTGQLNERDSYDEAEDDVDLENPGSKAFEKLRARAQERFWLHMTPEQRQRLHYESLQSNPQLEDILMIIKANWDRSWNDKEDVDYFRQYAKDAKAAEHVWDLVDKDVFVVTDKNNQVVFANVEHAADLMFGTDVVDNLVRALDLWSYFTPLPLPETQRHVVDRWVRHLHPELDLHKAPVDRLPQAKMAVAHLGCWSHLFDPNGKMVIRTRDARFARSVNQEYSQLLFPQFAKAVLGKATSITRLLVQNLDPEYYAECVEIFNHLPEGERVVTDDEDFASLFVLLVNAYTQRHRDRTDVKGGLAGLVTLGDYTGGNLCVPQLGIKVPYKPGACAVIRGDKLDHLVTDYRPPRYGIVVTNHESTKRHALRKMGRVPQQAIIDEGEPFDRPDRLMSTTCVNKRSDDDDDDEIHWTNKELHGPRALDSSSESG</sequence>
<organism evidence="2 3">
    <name type="scientific">Eutypa lata (strain UCR-EL1)</name>
    <name type="common">Grapevine dieback disease fungus</name>
    <name type="synonym">Eutypa armeniacae</name>
    <dbReference type="NCBI Taxonomy" id="1287681"/>
    <lineage>
        <taxon>Eukaryota</taxon>
        <taxon>Fungi</taxon>
        <taxon>Dikarya</taxon>
        <taxon>Ascomycota</taxon>
        <taxon>Pezizomycotina</taxon>
        <taxon>Sordariomycetes</taxon>
        <taxon>Xylariomycetidae</taxon>
        <taxon>Xylariales</taxon>
        <taxon>Diatrypaceae</taxon>
        <taxon>Eutypa</taxon>
    </lineage>
</organism>
<dbReference type="KEGG" id="ela:UCREL1_9745"/>
<accession>M7T9I2</accession>
<reference evidence="3" key="1">
    <citation type="journal article" date="2013" name="Genome Announc.">
        <title>Draft genome sequence of the grapevine dieback fungus Eutypa lata UCR-EL1.</title>
        <authorList>
            <person name="Blanco-Ulate B."/>
            <person name="Rolshausen P.E."/>
            <person name="Cantu D."/>
        </authorList>
    </citation>
    <scope>NUCLEOTIDE SEQUENCE [LARGE SCALE GENOMIC DNA]</scope>
    <source>
        <strain evidence="3">UCR-EL1</strain>
    </source>
</reference>
<dbReference type="EMBL" id="KB707241">
    <property type="protein sequence ID" value="EMR63305.1"/>
    <property type="molecule type" value="Genomic_DNA"/>
</dbReference>
<evidence type="ECO:0000313" key="2">
    <source>
        <dbReference type="EMBL" id="EMR63305.1"/>
    </source>
</evidence>
<protein>
    <submittedName>
        <fullName evidence="2">Uncharacterized protein</fullName>
    </submittedName>
</protein>